<dbReference type="Proteomes" id="UP000034831">
    <property type="component" value="Unassembled WGS sequence"/>
</dbReference>
<sequence length="385" mass="44380">MAKVKRLFLVFLLSLVPTLLIWIPFLAKLKSFWGIPLPQDGMAVVVANYDGPLFLVVAKTLYNLEQIGLNYSFPLPLEYYAAHFPLFPLLIRLFSFILGYPYAMLLVTLVSSFLALYFFNRLIRRYVKAGAALWLTAVFAVLPARWLIVRSVGSAEPLFVASIIASMYYFQREKYWRAGIWGMVAAATKSPGILLFVSYFLYLIVPQARRLIFSPVATWLKLTKINRAYPIFLIPLSVLAVFVFYQFTFNDFLAYFHSGDNIHLFLLPFSIFNFSSPWVGTAWLEEIIFVYLFGALGLLKLIKQKRYELATFVGIFFFSILFVSHRDLIRYALPIVPFLFVAFNQTLTKKDFKKVFFLLLLPIYLFSLAFIAQSAMPISNWAPFL</sequence>
<dbReference type="AlphaFoldDB" id="A0A0G1QTG9"/>
<gene>
    <name evidence="2" type="ORF">UX67_C0018G0011</name>
</gene>
<dbReference type="EMBL" id="LCNC01000018">
    <property type="protein sequence ID" value="KKU48296.1"/>
    <property type="molecule type" value="Genomic_DNA"/>
</dbReference>
<feature type="transmembrane region" description="Helical" evidence="1">
    <location>
        <begin position="228"/>
        <end position="245"/>
    </location>
</feature>
<feature type="transmembrane region" description="Helical" evidence="1">
    <location>
        <begin position="7"/>
        <end position="27"/>
    </location>
</feature>
<feature type="transmembrane region" description="Helical" evidence="1">
    <location>
        <begin position="355"/>
        <end position="376"/>
    </location>
</feature>
<feature type="transmembrane region" description="Helical" evidence="1">
    <location>
        <begin position="131"/>
        <end position="148"/>
    </location>
</feature>
<evidence type="ECO:0008006" key="4">
    <source>
        <dbReference type="Google" id="ProtNLM"/>
    </source>
</evidence>
<keyword evidence="1" id="KW-1133">Transmembrane helix</keyword>
<keyword evidence="1" id="KW-0812">Transmembrane</keyword>
<feature type="transmembrane region" description="Helical" evidence="1">
    <location>
        <begin position="93"/>
        <end position="119"/>
    </location>
</feature>
<proteinExistence type="predicted"/>
<protein>
    <recommendedName>
        <fullName evidence="4">Glycosyltransferase RgtA/B/C/D-like domain-containing protein</fullName>
    </recommendedName>
</protein>
<evidence type="ECO:0000313" key="2">
    <source>
        <dbReference type="EMBL" id="KKU48296.1"/>
    </source>
</evidence>
<comment type="caution">
    <text evidence="2">The sequence shown here is derived from an EMBL/GenBank/DDBJ whole genome shotgun (WGS) entry which is preliminary data.</text>
</comment>
<accession>A0A0G1QTG9</accession>
<feature type="transmembrane region" description="Helical" evidence="1">
    <location>
        <begin position="191"/>
        <end position="208"/>
    </location>
</feature>
<feature type="transmembrane region" description="Helical" evidence="1">
    <location>
        <begin position="283"/>
        <end position="302"/>
    </location>
</feature>
<feature type="transmembrane region" description="Helical" evidence="1">
    <location>
        <begin position="309"/>
        <end position="325"/>
    </location>
</feature>
<reference evidence="2 3" key="1">
    <citation type="journal article" date="2015" name="Nature">
        <title>rRNA introns, odd ribosomes, and small enigmatic genomes across a large radiation of phyla.</title>
        <authorList>
            <person name="Brown C.T."/>
            <person name="Hug L.A."/>
            <person name="Thomas B.C."/>
            <person name="Sharon I."/>
            <person name="Castelle C.J."/>
            <person name="Singh A."/>
            <person name="Wilkins M.J."/>
            <person name="Williams K.H."/>
            <person name="Banfield J.F."/>
        </authorList>
    </citation>
    <scope>NUCLEOTIDE SEQUENCE [LARGE SCALE GENOMIC DNA]</scope>
</reference>
<keyword evidence="1" id="KW-0472">Membrane</keyword>
<name>A0A0G1QTG9_9BACT</name>
<feature type="transmembrane region" description="Helical" evidence="1">
    <location>
        <begin position="331"/>
        <end position="348"/>
    </location>
</feature>
<organism evidence="2 3">
    <name type="scientific">Candidatus Woesebacteria bacterium GW2011_GWF2_46_8</name>
    <dbReference type="NCBI Taxonomy" id="1618604"/>
    <lineage>
        <taxon>Bacteria</taxon>
        <taxon>Candidatus Woeseibacteriota</taxon>
    </lineage>
</organism>
<evidence type="ECO:0000256" key="1">
    <source>
        <dbReference type="SAM" id="Phobius"/>
    </source>
</evidence>
<evidence type="ECO:0000313" key="3">
    <source>
        <dbReference type="Proteomes" id="UP000034831"/>
    </source>
</evidence>